<dbReference type="CDD" id="cd00635">
    <property type="entry name" value="PLPDE_III_YBL036c_like"/>
    <property type="match status" value="1"/>
</dbReference>
<dbReference type="GO" id="GO:0030170">
    <property type="term" value="F:pyridoxal phosphate binding"/>
    <property type="evidence" value="ECO:0007669"/>
    <property type="project" value="UniProtKB-UniRule"/>
</dbReference>
<gene>
    <name evidence="6" type="ORF">BSF38_05532</name>
</gene>
<dbReference type="InterPro" id="IPR011078">
    <property type="entry name" value="PyrdxlP_homeostasis"/>
</dbReference>
<dbReference type="STRING" id="1387353.BSF38_05532"/>
<evidence type="ECO:0000313" key="6">
    <source>
        <dbReference type="EMBL" id="APW63944.1"/>
    </source>
</evidence>
<name>A0A1U7CYC4_9BACT</name>
<dbReference type="PANTHER" id="PTHR10146:SF14">
    <property type="entry name" value="PYRIDOXAL PHOSPHATE HOMEOSTASIS PROTEIN"/>
    <property type="match status" value="1"/>
</dbReference>
<dbReference type="Gene3D" id="3.20.20.10">
    <property type="entry name" value="Alanine racemase"/>
    <property type="match status" value="1"/>
</dbReference>
<dbReference type="RefSeq" id="WP_076350243.1">
    <property type="nucleotide sequence ID" value="NZ_CP019082.1"/>
</dbReference>
<dbReference type="AlphaFoldDB" id="A0A1U7CYC4"/>
<comment type="function">
    <text evidence="2">Pyridoxal 5'-phosphate (PLP)-binding protein, which is involved in PLP homeostasis.</text>
</comment>
<dbReference type="PANTHER" id="PTHR10146">
    <property type="entry name" value="PROLINE SYNTHETASE CO-TRANSCRIBED BACTERIAL HOMOLOG PROTEIN"/>
    <property type="match status" value="1"/>
</dbReference>
<organism evidence="6 7">
    <name type="scientific">Paludisphaera borealis</name>
    <dbReference type="NCBI Taxonomy" id="1387353"/>
    <lineage>
        <taxon>Bacteria</taxon>
        <taxon>Pseudomonadati</taxon>
        <taxon>Planctomycetota</taxon>
        <taxon>Planctomycetia</taxon>
        <taxon>Isosphaerales</taxon>
        <taxon>Isosphaeraceae</taxon>
        <taxon>Paludisphaera</taxon>
    </lineage>
</organism>
<dbReference type="SUPFAM" id="SSF51419">
    <property type="entry name" value="PLP-binding barrel"/>
    <property type="match status" value="1"/>
</dbReference>
<evidence type="ECO:0000256" key="3">
    <source>
        <dbReference type="PIRSR" id="PIRSR004848-1"/>
    </source>
</evidence>
<sequence length="233" mass="25374">MNSDRIRDNLLSVHDRIAVAARRVGRRPESVSLVAVTKKWPVELIRPLIEAGARDLGENYPQELWRKVEALADAPGPLRWHLIGHLQGNKARRTLPLVRAIHAVDSLKLLRTLDELAAEFSDPPVVCLQVNTSGEEAKHGWSDDAILADAEAIAACQRIRVVGLMTMAAWGTDAESARPSFVRLRAVRDALAIRSGLALPELSMGMSNDFETAVEEGATLVRVGSALLEGVDA</sequence>
<dbReference type="NCBIfam" id="TIGR00044">
    <property type="entry name" value="YggS family pyridoxal phosphate-dependent enzyme"/>
    <property type="match status" value="1"/>
</dbReference>
<dbReference type="KEGG" id="pbor:BSF38_05532"/>
<feature type="modified residue" description="N6-(pyridoxal phosphate)lysine" evidence="2 3">
    <location>
        <position position="38"/>
    </location>
</feature>
<keyword evidence="7" id="KW-1185">Reference proteome</keyword>
<accession>A0A1U7CYC4</accession>
<dbReference type="InterPro" id="IPR029066">
    <property type="entry name" value="PLP-binding_barrel"/>
</dbReference>
<dbReference type="EMBL" id="CP019082">
    <property type="protein sequence ID" value="APW63944.1"/>
    <property type="molecule type" value="Genomic_DNA"/>
</dbReference>
<protein>
    <recommendedName>
        <fullName evidence="2">Pyridoxal phosphate homeostasis protein</fullName>
        <shortName evidence="2">PLP homeostasis protein</shortName>
    </recommendedName>
</protein>
<reference evidence="7" key="1">
    <citation type="submission" date="2016-12" db="EMBL/GenBank/DDBJ databases">
        <title>Comparative genomics of four Isosphaeraceae planctomycetes: a common pool of plasmids and glycoside hydrolase genes.</title>
        <authorList>
            <person name="Ivanova A."/>
        </authorList>
    </citation>
    <scope>NUCLEOTIDE SEQUENCE [LARGE SCALE GENOMIC DNA]</scope>
    <source>
        <strain evidence="7">PX4</strain>
    </source>
</reference>
<dbReference type="InterPro" id="IPR001608">
    <property type="entry name" value="Ala_racemase_N"/>
</dbReference>
<evidence type="ECO:0000259" key="5">
    <source>
        <dbReference type="Pfam" id="PF01168"/>
    </source>
</evidence>
<evidence type="ECO:0000256" key="4">
    <source>
        <dbReference type="RuleBase" id="RU004514"/>
    </source>
</evidence>
<evidence type="ECO:0000313" key="7">
    <source>
        <dbReference type="Proteomes" id="UP000186309"/>
    </source>
</evidence>
<feature type="domain" description="Alanine racemase N-terminal" evidence="5">
    <location>
        <begin position="17"/>
        <end position="227"/>
    </location>
</feature>
<dbReference type="HAMAP" id="MF_02087">
    <property type="entry name" value="PLP_homeostasis"/>
    <property type="match status" value="1"/>
</dbReference>
<dbReference type="Pfam" id="PF01168">
    <property type="entry name" value="Ala_racemase_N"/>
    <property type="match status" value="1"/>
</dbReference>
<evidence type="ECO:0000256" key="1">
    <source>
        <dbReference type="ARBA" id="ARBA00022898"/>
    </source>
</evidence>
<comment type="similarity">
    <text evidence="2 4">Belongs to the pyridoxal phosphate-binding protein YggS/PROSC family.</text>
</comment>
<proteinExistence type="inferred from homology"/>
<keyword evidence="1 2" id="KW-0663">Pyridoxal phosphate</keyword>
<evidence type="ECO:0000256" key="2">
    <source>
        <dbReference type="HAMAP-Rule" id="MF_02087"/>
    </source>
</evidence>
<dbReference type="OrthoDB" id="9804072at2"/>
<comment type="cofactor">
    <cofactor evidence="3">
        <name>pyridoxal 5'-phosphate</name>
        <dbReference type="ChEBI" id="CHEBI:597326"/>
    </cofactor>
</comment>
<dbReference type="Proteomes" id="UP000186309">
    <property type="component" value="Chromosome"/>
</dbReference>
<dbReference type="PIRSF" id="PIRSF004848">
    <property type="entry name" value="YBL036c_PLPDEIII"/>
    <property type="match status" value="1"/>
</dbReference>